<evidence type="ECO:0000313" key="3">
    <source>
        <dbReference type="Proteomes" id="UP001177744"/>
    </source>
</evidence>
<accession>A0AA40HUM6</accession>
<feature type="region of interest" description="Disordered" evidence="1">
    <location>
        <begin position="125"/>
        <end position="388"/>
    </location>
</feature>
<feature type="compositionally biased region" description="Basic and acidic residues" evidence="1">
    <location>
        <begin position="901"/>
        <end position="915"/>
    </location>
</feature>
<feature type="compositionally biased region" description="Basic and acidic residues" evidence="1">
    <location>
        <begin position="412"/>
        <end position="421"/>
    </location>
</feature>
<feature type="region of interest" description="Disordered" evidence="1">
    <location>
        <begin position="412"/>
        <end position="484"/>
    </location>
</feature>
<feature type="compositionally biased region" description="Pro residues" evidence="1">
    <location>
        <begin position="926"/>
        <end position="941"/>
    </location>
</feature>
<feature type="compositionally biased region" description="Polar residues" evidence="1">
    <location>
        <begin position="795"/>
        <end position="805"/>
    </location>
</feature>
<dbReference type="Gene3D" id="6.10.250.3180">
    <property type="match status" value="1"/>
</dbReference>
<dbReference type="PANTHER" id="PTHR15141:SF76">
    <property type="entry name" value="TRANSCRIPTION ELONGATION FACTOR B POLYPEPTIDE 3"/>
    <property type="match status" value="1"/>
</dbReference>
<name>A0AA40HUM6_CNENI</name>
<feature type="compositionally biased region" description="Basic and acidic residues" evidence="1">
    <location>
        <begin position="558"/>
        <end position="575"/>
    </location>
</feature>
<gene>
    <name evidence="2" type="ORF">QTO34_002415</name>
</gene>
<evidence type="ECO:0000256" key="1">
    <source>
        <dbReference type="SAM" id="MobiDB-lite"/>
    </source>
</evidence>
<dbReference type="PANTHER" id="PTHR15141">
    <property type="entry name" value="TRANSCRIPTION ELONGATION FACTOR B POLYPEPTIDE 3"/>
    <property type="match status" value="1"/>
</dbReference>
<dbReference type="AlphaFoldDB" id="A0AA40HUM6"/>
<organism evidence="2 3">
    <name type="scientific">Cnephaeus nilssonii</name>
    <name type="common">Northern bat</name>
    <name type="synonym">Eptesicus nilssonii</name>
    <dbReference type="NCBI Taxonomy" id="3371016"/>
    <lineage>
        <taxon>Eukaryota</taxon>
        <taxon>Metazoa</taxon>
        <taxon>Chordata</taxon>
        <taxon>Craniata</taxon>
        <taxon>Vertebrata</taxon>
        <taxon>Euteleostomi</taxon>
        <taxon>Mammalia</taxon>
        <taxon>Eutheria</taxon>
        <taxon>Laurasiatheria</taxon>
        <taxon>Chiroptera</taxon>
        <taxon>Yangochiroptera</taxon>
        <taxon>Vespertilionidae</taxon>
        <taxon>Cnephaeus</taxon>
    </lineage>
</organism>
<dbReference type="EMBL" id="JAULJE010000011">
    <property type="protein sequence ID" value="KAK1337781.1"/>
    <property type="molecule type" value="Genomic_DNA"/>
</dbReference>
<keyword evidence="3" id="KW-1185">Reference proteome</keyword>
<protein>
    <submittedName>
        <fullName evidence="2">Uncharacterized protein</fullName>
    </submittedName>
</protein>
<feature type="compositionally biased region" description="Basic residues" evidence="1">
    <location>
        <begin position="1060"/>
        <end position="1069"/>
    </location>
</feature>
<feature type="compositionally biased region" description="Basic and acidic residues" evidence="1">
    <location>
        <begin position="704"/>
        <end position="714"/>
    </location>
</feature>
<feature type="compositionally biased region" description="Basic and acidic residues" evidence="1">
    <location>
        <begin position="430"/>
        <end position="457"/>
    </location>
</feature>
<reference evidence="2" key="1">
    <citation type="submission" date="2023-06" db="EMBL/GenBank/DDBJ databases">
        <title>Reference genome for the Northern bat (Eptesicus nilssonii), a most northern bat species.</title>
        <authorList>
            <person name="Laine V.N."/>
            <person name="Pulliainen A.T."/>
            <person name="Lilley T.M."/>
        </authorList>
    </citation>
    <scope>NUCLEOTIDE SEQUENCE</scope>
    <source>
        <strain evidence="2">BLF_Eptnil</strain>
        <tissue evidence="2">Kidney</tissue>
    </source>
</reference>
<sequence length="1075" mass="114934">MPGKQVLSSHKKPVKKMAPLMAKAIRDYKNSFPLQKIGLMEPTPWLGSNHKGRPQGVIGTCFSPGRGQTPPLVLGTPRPTLHARPPLKSCWAFAGPFCWRLSSDTVASASADLSAALPRTGFEKLVPGEGSPGRNVLGGAAFRTPPTPISSTGGAEGGKPPSIPRSIPQLRAPREEAQSALAAPEAHPTAPLSTRGKAVLPWRPEGEGKRAPQLPEVRASIGGGCNNPEKKRKRTHSGDIQSHPQGQRPQGLDSAREGPGGLLPKVRGKVGNNPKTPEGKGKAPHWARKPAGPPPELEGAAAEEQELDPPTMSFEAYLTYDQPPASKKRKSGKTAATALQAKSLGKEDSTGAKAEAGKSQKPPPPGAAGAPRPVEPPDPTACPALPVLGPCQPKECRVLFWKPVLERDAPEQLPRLEDRHGALAAPTDPSWKEHCQRALGKDTREEPKSLREPREQEGAEQVLQRPQRSPMPGKQVLSSHKKPVKKMAPLMAKAIRDYKNSFPLQKIGLMEPTPWLGSNHKGRPQELLGLRGTILLETEQRHGRKCERGPLSSLAPDWVREAGSRGRKPREERAGRSGIPDTPHSHLFNWRSRGRETPEHPAVHPTAPSAQGGSTERPGRSRGPSNGPTVVSGPRRQGPATQSLLAAEPGPSRGGGCSLDVWGPSAGPGPGPRGTSEACRRPPGSLSGQAPGGPPQGRGAVSQRGEHPPSHKDSPPLGAKGQEEPSAGIPQRPRPAFARENSPAPLCPQGPGGRLSSRGVQKGKERERRSFQKSEPPSEGAAHNPEKKRKRTHSGDIQSHPQGQRPQGLDSAREGPGGLLPKVRGKVGNNPKTPEGKGKAPHWARKPAGPPPELEGAAAEEQELDPPTMSFEAYLTYDQPPASKKRKSGKTAATALQAKSLGKEDSTGAKAEAGKSQKPPHLGQPGPAPSEPRTPPRVPPCRPRRAASEPHGCLSLTSSFQAGQGPCLHLAQRRSWADGISWPRTRCLGPRGQAQRMLALLQDCSRATRLSSREAPRKGRSASLPEVQQRQSPRDCTPRGAQVAREGGERRGTQRERPRAFRHRRRRQKPPSQQP</sequence>
<feature type="region of interest" description="Disordered" evidence="1">
    <location>
        <begin position="539"/>
        <end position="961"/>
    </location>
</feature>
<proteinExistence type="predicted"/>
<feature type="compositionally biased region" description="Basic and acidic residues" evidence="1">
    <location>
        <begin position="344"/>
        <end position="358"/>
    </location>
</feature>
<feature type="compositionally biased region" description="Basic and acidic residues" evidence="1">
    <location>
        <begin position="1046"/>
        <end position="1059"/>
    </location>
</feature>
<dbReference type="Proteomes" id="UP001177744">
    <property type="component" value="Unassembled WGS sequence"/>
</dbReference>
<feature type="compositionally biased region" description="Polar residues" evidence="1">
    <location>
        <begin position="238"/>
        <end position="248"/>
    </location>
</feature>
<comment type="caution">
    <text evidence="2">The sequence shown here is derived from an EMBL/GenBank/DDBJ whole genome shotgun (WGS) entry which is preliminary data.</text>
</comment>
<feature type="compositionally biased region" description="Basic and acidic residues" evidence="1">
    <location>
        <begin position="593"/>
        <end position="602"/>
    </location>
</feature>
<dbReference type="InterPro" id="IPR051870">
    <property type="entry name" value="Elongin-A_domain"/>
</dbReference>
<feature type="region of interest" description="Disordered" evidence="1">
    <location>
        <begin position="1008"/>
        <end position="1075"/>
    </location>
</feature>
<feature type="compositionally biased region" description="Basic and acidic residues" evidence="1">
    <location>
        <begin position="762"/>
        <end position="772"/>
    </location>
</feature>
<evidence type="ECO:0000313" key="2">
    <source>
        <dbReference type="EMBL" id="KAK1337781.1"/>
    </source>
</evidence>